<protein>
    <submittedName>
        <fullName evidence="12">CBS domain containing-hemolysin-like protein</fullName>
    </submittedName>
</protein>
<name>A0A2T0XTN9_9BACT</name>
<feature type="transmembrane region" description="Helical" evidence="9">
    <location>
        <begin position="53"/>
        <end position="74"/>
    </location>
</feature>
<dbReference type="PROSITE" id="PS51846">
    <property type="entry name" value="CNNM"/>
    <property type="match status" value="1"/>
</dbReference>
<dbReference type="InterPro" id="IPR000644">
    <property type="entry name" value="CBS_dom"/>
</dbReference>
<sequence>MEYLPIIIATILFSAFFSGSEMAFLSANKLLIELNRRKNPRIARLIDRFLRKPGMFITTILIGNNIALVVYGIYMGHLFEPMISRYFSSDFAILLFQTLISTLIILITAEFLPKILFRLNPVFTLNMFSIPLTLFYGTFFPISRLTVGASNFLLKKFGNSTEAISTEDLVIGRLDFNHLLEEHQEQNATDDNMPQEVKFLKNALDFSSVKIRECTIPRTDLEAIDAEESIENLRQKFIDSGHSKILVFKENIDNIIGYIHVSELFKHPRKLKNIINPISIVPETMTANKLLEIFTKEHRSIALVVDEFGGTAGIVTLEDILEEIFGEIDDEHDISDLVEKQIDDYKYHLSARFEVDYLNEKYPLDLPVSDDYETLAGMILNFNESIPTIGEEIRIPGFTIRILEATSSKIELVELIKQTEE</sequence>
<gene>
    <name evidence="12" type="ORF">DFO77_12113</name>
</gene>
<dbReference type="PANTHER" id="PTHR22777">
    <property type="entry name" value="HEMOLYSIN-RELATED"/>
    <property type="match status" value="1"/>
</dbReference>
<dbReference type="RefSeq" id="WP_106151600.1">
    <property type="nucleotide sequence ID" value="NZ_PVTS01000001.1"/>
</dbReference>
<evidence type="ECO:0000256" key="5">
    <source>
        <dbReference type="ARBA" id="ARBA00023122"/>
    </source>
</evidence>
<dbReference type="OrthoDB" id="9798188at2"/>
<keyword evidence="3" id="KW-0677">Repeat</keyword>
<dbReference type="GO" id="GO:0005886">
    <property type="term" value="C:plasma membrane"/>
    <property type="evidence" value="ECO:0007669"/>
    <property type="project" value="TreeGrafter"/>
</dbReference>
<evidence type="ECO:0000256" key="7">
    <source>
        <dbReference type="PROSITE-ProRule" id="PRU00703"/>
    </source>
</evidence>
<keyword evidence="13" id="KW-1185">Reference proteome</keyword>
<dbReference type="AlphaFoldDB" id="A0A2T0XTN9"/>
<keyword evidence="4 8" id="KW-1133">Transmembrane helix</keyword>
<dbReference type="Pfam" id="PF03471">
    <property type="entry name" value="CorC_HlyC"/>
    <property type="match status" value="1"/>
</dbReference>
<dbReference type="FunFam" id="3.10.580.10:FF:000002">
    <property type="entry name" value="Magnesium/cobalt efflux protein CorC"/>
    <property type="match status" value="1"/>
</dbReference>
<evidence type="ECO:0000259" key="10">
    <source>
        <dbReference type="PROSITE" id="PS51371"/>
    </source>
</evidence>
<dbReference type="InterPro" id="IPR036318">
    <property type="entry name" value="FAD-bd_PCMH-like_sf"/>
</dbReference>
<organism evidence="12 13">
    <name type="scientific">Marinilabilia salmonicolor</name>
    <dbReference type="NCBI Taxonomy" id="989"/>
    <lineage>
        <taxon>Bacteria</taxon>
        <taxon>Pseudomonadati</taxon>
        <taxon>Bacteroidota</taxon>
        <taxon>Bacteroidia</taxon>
        <taxon>Marinilabiliales</taxon>
        <taxon>Marinilabiliaceae</taxon>
        <taxon>Marinilabilia</taxon>
    </lineage>
</organism>
<dbReference type="InterPro" id="IPR016169">
    <property type="entry name" value="FAD-bd_PCMH_sub2"/>
</dbReference>
<dbReference type="SUPFAM" id="SSF54631">
    <property type="entry name" value="CBS-domain pair"/>
    <property type="match status" value="1"/>
</dbReference>
<dbReference type="SUPFAM" id="SSF56176">
    <property type="entry name" value="FAD-binding/transporter-associated domain-like"/>
    <property type="match status" value="1"/>
</dbReference>
<dbReference type="EMBL" id="QPIZ01000021">
    <property type="protein sequence ID" value="RCW30577.1"/>
    <property type="molecule type" value="Genomic_DNA"/>
</dbReference>
<dbReference type="Pfam" id="PF00571">
    <property type="entry name" value="CBS"/>
    <property type="match status" value="2"/>
</dbReference>
<evidence type="ECO:0000313" key="12">
    <source>
        <dbReference type="EMBL" id="RCW30577.1"/>
    </source>
</evidence>
<dbReference type="STRING" id="1168289.GCA_000259075_01324"/>
<evidence type="ECO:0000256" key="9">
    <source>
        <dbReference type="SAM" id="Phobius"/>
    </source>
</evidence>
<comment type="subcellular location">
    <subcellularLocation>
        <location evidence="1">Membrane</location>
        <topology evidence="1">Multi-pass membrane protein</topology>
    </subcellularLocation>
</comment>
<dbReference type="Pfam" id="PF01595">
    <property type="entry name" value="CNNM"/>
    <property type="match status" value="1"/>
</dbReference>
<evidence type="ECO:0000256" key="2">
    <source>
        <dbReference type="ARBA" id="ARBA00022692"/>
    </source>
</evidence>
<keyword evidence="2 8" id="KW-0812">Transmembrane</keyword>
<keyword evidence="6 8" id="KW-0472">Membrane</keyword>
<evidence type="ECO:0000259" key="11">
    <source>
        <dbReference type="PROSITE" id="PS51846"/>
    </source>
</evidence>
<feature type="transmembrane region" description="Helical" evidence="9">
    <location>
        <begin position="6"/>
        <end position="32"/>
    </location>
</feature>
<dbReference type="GO" id="GO:0050660">
    <property type="term" value="F:flavin adenine dinucleotide binding"/>
    <property type="evidence" value="ECO:0007669"/>
    <property type="project" value="InterPro"/>
</dbReference>
<dbReference type="Gene3D" id="3.30.465.10">
    <property type="match status" value="1"/>
</dbReference>
<evidence type="ECO:0000256" key="1">
    <source>
        <dbReference type="ARBA" id="ARBA00004141"/>
    </source>
</evidence>
<reference evidence="12 13" key="1">
    <citation type="submission" date="2018-07" db="EMBL/GenBank/DDBJ databases">
        <title>Freshwater and sediment microbial communities from various areas in North America, analyzing microbe dynamics in response to fracking.</title>
        <authorList>
            <person name="Lamendella R."/>
        </authorList>
    </citation>
    <scope>NUCLEOTIDE SEQUENCE [LARGE SCALE GENOMIC DNA]</scope>
    <source>
        <strain evidence="12 13">160A</strain>
    </source>
</reference>
<feature type="domain" description="CBS" evidence="10">
    <location>
        <begin position="274"/>
        <end position="331"/>
    </location>
</feature>
<dbReference type="InterPro" id="IPR046342">
    <property type="entry name" value="CBS_dom_sf"/>
</dbReference>
<feature type="transmembrane region" description="Helical" evidence="9">
    <location>
        <begin position="86"/>
        <end position="109"/>
    </location>
</feature>
<dbReference type="CDD" id="cd04590">
    <property type="entry name" value="CBS_pair_CorC_HlyC_assoc"/>
    <property type="match status" value="1"/>
</dbReference>
<proteinExistence type="predicted"/>
<evidence type="ECO:0000256" key="8">
    <source>
        <dbReference type="PROSITE-ProRule" id="PRU01193"/>
    </source>
</evidence>
<dbReference type="InterPro" id="IPR005170">
    <property type="entry name" value="Transptr-assoc_dom"/>
</dbReference>
<evidence type="ECO:0000313" key="13">
    <source>
        <dbReference type="Proteomes" id="UP000252733"/>
    </source>
</evidence>
<dbReference type="PANTHER" id="PTHR22777:SF17">
    <property type="entry name" value="UPF0053 PROTEIN SLL0260"/>
    <property type="match status" value="1"/>
</dbReference>
<dbReference type="Gene3D" id="3.10.580.10">
    <property type="entry name" value="CBS-domain"/>
    <property type="match status" value="1"/>
</dbReference>
<dbReference type="InterPro" id="IPR044751">
    <property type="entry name" value="Ion_transp-like_CBS"/>
</dbReference>
<dbReference type="InterPro" id="IPR002550">
    <property type="entry name" value="CNNM"/>
</dbReference>
<comment type="caution">
    <text evidence="12">The sequence shown here is derived from an EMBL/GenBank/DDBJ whole genome shotgun (WGS) entry which is preliminary data.</text>
</comment>
<feature type="transmembrane region" description="Helical" evidence="9">
    <location>
        <begin position="121"/>
        <end position="142"/>
    </location>
</feature>
<dbReference type="SMART" id="SM01091">
    <property type="entry name" value="CorC_HlyC"/>
    <property type="match status" value="1"/>
</dbReference>
<keyword evidence="5 7" id="KW-0129">CBS domain</keyword>
<accession>A0A2T0XTN9</accession>
<dbReference type="Proteomes" id="UP000252733">
    <property type="component" value="Unassembled WGS sequence"/>
</dbReference>
<evidence type="ECO:0000256" key="6">
    <source>
        <dbReference type="ARBA" id="ARBA00023136"/>
    </source>
</evidence>
<evidence type="ECO:0000256" key="4">
    <source>
        <dbReference type="ARBA" id="ARBA00022989"/>
    </source>
</evidence>
<feature type="domain" description="CNNM transmembrane" evidence="11">
    <location>
        <begin position="1"/>
        <end position="193"/>
    </location>
</feature>
<dbReference type="PROSITE" id="PS51371">
    <property type="entry name" value="CBS"/>
    <property type="match status" value="1"/>
</dbReference>
<evidence type="ECO:0000256" key="3">
    <source>
        <dbReference type="ARBA" id="ARBA00022737"/>
    </source>
</evidence>